<protein>
    <submittedName>
        <fullName evidence="4">ShlB/FhaC/HecB family hemolysin secretion/activation protein</fullName>
    </submittedName>
</protein>
<name>A0A183HLZ0_9BILA</name>
<reference evidence="4" key="1">
    <citation type="submission" date="2016-06" db="UniProtKB">
        <authorList>
            <consortium name="WormBaseParasite"/>
        </authorList>
    </citation>
    <scope>IDENTIFICATION</scope>
</reference>
<dbReference type="Proteomes" id="UP000267606">
    <property type="component" value="Unassembled WGS sequence"/>
</dbReference>
<feature type="coiled-coil region" evidence="1">
    <location>
        <begin position="15"/>
        <end position="42"/>
    </location>
</feature>
<accession>A0A183HLZ0</accession>
<evidence type="ECO:0000313" key="2">
    <source>
        <dbReference type="EMBL" id="VDO55974.1"/>
    </source>
</evidence>
<evidence type="ECO:0000313" key="4">
    <source>
        <dbReference type="WBParaSite" id="OFLC_0000850101-mRNA-1"/>
    </source>
</evidence>
<dbReference type="WBParaSite" id="OFLC_0000850101-mRNA-1">
    <property type="protein sequence ID" value="OFLC_0000850101-mRNA-1"/>
    <property type="gene ID" value="OFLC_0000850101"/>
</dbReference>
<reference evidence="2 3" key="2">
    <citation type="submission" date="2018-11" db="EMBL/GenBank/DDBJ databases">
        <authorList>
            <consortium name="Pathogen Informatics"/>
        </authorList>
    </citation>
    <scope>NUCLEOTIDE SEQUENCE [LARGE SCALE GENOMIC DNA]</scope>
</reference>
<gene>
    <name evidence="2" type="ORF">OFLC_LOCUS8500</name>
</gene>
<organism evidence="4">
    <name type="scientific">Onchocerca flexuosa</name>
    <dbReference type="NCBI Taxonomy" id="387005"/>
    <lineage>
        <taxon>Eukaryota</taxon>
        <taxon>Metazoa</taxon>
        <taxon>Ecdysozoa</taxon>
        <taxon>Nematoda</taxon>
        <taxon>Chromadorea</taxon>
        <taxon>Rhabditida</taxon>
        <taxon>Spirurina</taxon>
        <taxon>Spiruromorpha</taxon>
        <taxon>Filarioidea</taxon>
        <taxon>Onchocercidae</taxon>
        <taxon>Onchocerca</taxon>
    </lineage>
</organism>
<evidence type="ECO:0000313" key="3">
    <source>
        <dbReference type="Proteomes" id="UP000267606"/>
    </source>
</evidence>
<evidence type="ECO:0000256" key="1">
    <source>
        <dbReference type="SAM" id="Coils"/>
    </source>
</evidence>
<dbReference type="EMBL" id="UZAJ01009661">
    <property type="protein sequence ID" value="VDO55974.1"/>
    <property type="molecule type" value="Genomic_DNA"/>
</dbReference>
<keyword evidence="1" id="KW-0175">Coiled coil</keyword>
<sequence>MNLDIWLKNSKLYSTNQESTLNENYKENVEILEKEIHSEAESVFRSGALKLIAESVKEYGISRTYETLKPLSDIECLKDQVLQNSAVALEIQPLRNLKSGEVTGYIEVLNDINAETGDPKTSLSLTRSVFVS</sequence>
<dbReference type="AlphaFoldDB" id="A0A183HLZ0"/>
<proteinExistence type="predicted"/>
<keyword evidence="3" id="KW-1185">Reference proteome</keyword>
<dbReference type="STRING" id="387005.A0A183HLZ0"/>